<proteinExistence type="predicted"/>
<feature type="region of interest" description="Disordered" evidence="1">
    <location>
        <begin position="56"/>
        <end position="83"/>
    </location>
</feature>
<dbReference type="EMBL" id="BPLR01018612">
    <property type="protein sequence ID" value="GIZ01003.1"/>
    <property type="molecule type" value="Genomic_DNA"/>
</dbReference>
<keyword evidence="3" id="KW-1185">Reference proteome</keyword>
<organism evidence="2 3">
    <name type="scientific">Caerostris extrusa</name>
    <name type="common">Bark spider</name>
    <name type="synonym">Caerostris bankana</name>
    <dbReference type="NCBI Taxonomy" id="172846"/>
    <lineage>
        <taxon>Eukaryota</taxon>
        <taxon>Metazoa</taxon>
        <taxon>Ecdysozoa</taxon>
        <taxon>Arthropoda</taxon>
        <taxon>Chelicerata</taxon>
        <taxon>Arachnida</taxon>
        <taxon>Araneae</taxon>
        <taxon>Araneomorphae</taxon>
        <taxon>Entelegynae</taxon>
        <taxon>Araneoidea</taxon>
        <taxon>Araneidae</taxon>
        <taxon>Caerostris</taxon>
    </lineage>
</organism>
<sequence>MSSATKTEIRYGGVKGKARRKGLLYSTTMKRSSSVLQKKHPQKEREEWEKAFWNKNNRLEGTGKQRRGGGGDEKDRVKILVKE</sequence>
<name>A0AAV4Y0R2_CAEEX</name>
<comment type="caution">
    <text evidence="2">The sequence shown here is derived from an EMBL/GenBank/DDBJ whole genome shotgun (WGS) entry which is preliminary data.</text>
</comment>
<evidence type="ECO:0000313" key="2">
    <source>
        <dbReference type="EMBL" id="GIZ01003.1"/>
    </source>
</evidence>
<protein>
    <submittedName>
        <fullName evidence="2">Uncharacterized protein</fullName>
    </submittedName>
</protein>
<accession>A0AAV4Y0R2</accession>
<dbReference type="Proteomes" id="UP001054945">
    <property type="component" value="Unassembled WGS sequence"/>
</dbReference>
<evidence type="ECO:0000256" key="1">
    <source>
        <dbReference type="SAM" id="MobiDB-lite"/>
    </source>
</evidence>
<reference evidence="2 3" key="1">
    <citation type="submission" date="2021-06" db="EMBL/GenBank/DDBJ databases">
        <title>Caerostris extrusa draft genome.</title>
        <authorList>
            <person name="Kono N."/>
            <person name="Arakawa K."/>
        </authorList>
    </citation>
    <scope>NUCLEOTIDE SEQUENCE [LARGE SCALE GENOMIC DNA]</scope>
</reference>
<gene>
    <name evidence="2" type="ORF">CEXT_399481</name>
</gene>
<evidence type="ECO:0000313" key="3">
    <source>
        <dbReference type="Proteomes" id="UP001054945"/>
    </source>
</evidence>
<dbReference type="AlphaFoldDB" id="A0AAV4Y0R2"/>